<dbReference type="SMART" id="SM01230">
    <property type="entry name" value="Gln-synt_C"/>
    <property type="match status" value="1"/>
</dbReference>
<dbReference type="InterPro" id="IPR036651">
    <property type="entry name" value="Gln_synt_N_sf"/>
</dbReference>
<keyword evidence="10" id="KW-1185">Reference proteome</keyword>
<dbReference type="GO" id="GO:0004356">
    <property type="term" value="F:glutamine synthetase activity"/>
    <property type="evidence" value="ECO:0007669"/>
    <property type="project" value="InterPro"/>
</dbReference>
<keyword evidence="2" id="KW-0436">Ligase</keyword>
<evidence type="ECO:0000256" key="6">
    <source>
        <dbReference type="RuleBase" id="RU000384"/>
    </source>
</evidence>
<reference evidence="9 10" key="1">
    <citation type="submission" date="2019-06" db="EMBL/GenBank/DDBJ databases">
        <title>Sequencing the genomes of 1000 actinobacteria strains.</title>
        <authorList>
            <person name="Klenk H.-P."/>
        </authorList>
    </citation>
    <scope>NUCLEOTIDE SEQUENCE [LARGE SCALE GENOMIC DNA]</scope>
    <source>
        <strain evidence="9 10">DSM 8803</strain>
    </source>
</reference>
<feature type="domain" description="GS catalytic" evidence="8">
    <location>
        <begin position="152"/>
        <end position="490"/>
    </location>
</feature>
<proteinExistence type="inferred from homology"/>
<protein>
    <submittedName>
        <fullName evidence="9">Glutamine synthetase</fullName>
    </submittedName>
</protein>
<accession>A0A542Y4C8</accession>
<dbReference type="PANTHER" id="PTHR43785:SF12">
    <property type="entry name" value="TYPE-1 GLUTAMINE SYNTHETASE 2"/>
    <property type="match status" value="1"/>
</dbReference>
<evidence type="ECO:0000313" key="10">
    <source>
        <dbReference type="Proteomes" id="UP000319094"/>
    </source>
</evidence>
<evidence type="ECO:0000259" key="8">
    <source>
        <dbReference type="PROSITE" id="PS51987"/>
    </source>
</evidence>
<dbReference type="GO" id="GO:0005524">
    <property type="term" value="F:ATP binding"/>
    <property type="evidence" value="ECO:0007669"/>
    <property type="project" value="UniProtKB-KW"/>
</dbReference>
<keyword evidence="4" id="KW-0067">ATP-binding</keyword>
<dbReference type="Pfam" id="PF00120">
    <property type="entry name" value="Gln-synt_C"/>
    <property type="match status" value="1"/>
</dbReference>
<evidence type="ECO:0000313" key="9">
    <source>
        <dbReference type="EMBL" id="TQL42919.1"/>
    </source>
</evidence>
<evidence type="ECO:0000259" key="7">
    <source>
        <dbReference type="PROSITE" id="PS51986"/>
    </source>
</evidence>
<evidence type="ECO:0000256" key="2">
    <source>
        <dbReference type="ARBA" id="ARBA00022598"/>
    </source>
</evidence>
<dbReference type="SUPFAM" id="SSF55931">
    <property type="entry name" value="Glutamine synthetase/guanido kinase"/>
    <property type="match status" value="1"/>
</dbReference>
<dbReference type="EMBL" id="VFON01000001">
    <property type="protein sequence ID" value="TQL42919.1"/>
    <property type="molecule type" value="Genomic_DNA"/>
</dbReference>
<dbReference type="Gene3D" id="3.10.20.70">
    <property type="entry name" value="Glutamine synthetase, N-terminal domain"/>
    <property type="match status" value="1"/>
</dbReference>
<keyword evidence="3" id="KW-0547">Nucleotide-binding</keyword>
<gene>
    <name evidence="9" type="ORF">FB468_0929</name>
</gene>
<dbReference type="Gene3D" id="3.30.590.10">
    <property type="entry name" value="Glutamine synthetase/guanido kinase, catalytic domain"/>
    <property type="match status" value="1"/>
</dbReference>
<organism evidence="9 10">
    <name type="scientific">Leucobacter komagatae</name>
    <dbReference type="NCBI Taxonomy" id="55969"/>
    <lineage>
        <taxon>Bacteria</taxon>
        <taxon>Bacillati</taxon>
        <taxon>Actinomycetota</taxon>
        <taxon>Actinomycetes</taxon>
        <taxon>Micrococcales</taxon>
        <taxon>Microbacteriaceae</taxon>
        <taxon>Leucobacter</taxon>
    </lineage>
</organism>
<evidence type="ECO:0000256" key="1">
    <source>
        <dbReference type="ARBA" id="ARBA00009897"/>
    </source>
</evidence>
<dbReference type="InterPro" id="IPR008146">
    <property type="entry name" value="Gln_synth_cat_dom"/>
</dbReference>
<name>A0A542Y4C8_9MICO</name>
<sequence length="490" mass="53774">MFEKHTDWGGFLEYGGATHIERRKAFLEMNKEVRGYDPETDLKTYLEDNGVKVVKVGAPDMEGMWRGKRIMTEFFLKTVATEGSHFADLFFAWDPQSEPIPGLDYTGAHTGYPDLALVPDLSTLHLVAGEPGVAAVICDAFTPEGEPLELAPREVLRRVIGRAEEAGFDPICAYEFEFYLFKGTPNELASQGYSDLTPITDGIFPYSFTRDSGTEWIIGDIRDRLAKMGVFIEASNSEYGPGQIEVNIHYSDAMFAADSALILKNTVKEVAAEHGYTASFMAKVKSDVSGSSGHVHLSLLSRETGESLFANPESPRHLSGLGMNYLSGILRNAGHMSAIYMPTPNAFKRAAAGDFSATNCTWGVDNRTVAIRSIPSGGHSARVENRLAGADANPYLVIAASIASGLDGIDRKLEAGEPVVGTAYGIGDSEELHLPISLEEAADLFSNCEVAKSYFGESFVKHYARMRQWEAEQSRLAVTDWEVKRYLERM</sequence>
<dbReference type="InterPro" id="IPR014746">
    <property type="entry name" value="Gln_synth/guanido_kin_cat_dom"/>
</dbReference>
<dbReference type="InterPro" id="IPR008147">
    <property type="entry name" value="Gln_synt_N"/>
</dbReference>
<evidence type="ECO:0000256" key="3">
    <source>
        <dbReference type="ARBA" id="ARBA00022741"/>
    </source>
</evidence>
<dbReference type="SUPFAM" id="SSF54368">
    <property type="entry name" value="Glutamine synthetase, N-terminal domain"/>
    <property type="match status" value="1"/>
</dbReference>
<evidence type="ECO:0000256" key="5">
    <source>
        <dbReference type="PROSITE-ProRule" id="PRU01330"/>
    </source>
</evidence>
<dbReference type="GO" id="GO:0006542">
    <property type="term" value="P:glutamine biosynthetic process"/>
    <property type="evidence" value="ECO:0007669"/>
    <property type="project" value="InterPro"/>
</dbReference>
<evidence type="ECO:0000256" key="4">
    <source>
        <dbReference type="ARBA" id="ARBA00022840"/>
    </source>
</evidence>
<dbReference type="Proteomes" id="UP000319094">
    <property type="component" value="Unassembled WGS sequence"/>
</dbReference>
<comment type="similarity">
    <text evidence="1 5 6">Belongs to the glutamine synthetase family.</text>
</comment>
<dbReference type="AlphaFoldDB" id="A0A542Y4C8"/>
<dbReference type="PROSITE" id="PS51987">
    <property type="entry name" value="GS_CATALYTIC"/>
    <property type="match status" value="1"/>
</dbReference>
<dbReference type="PANTHER" id="PTHR43785">
    <property type="entry name" value="GAMMA-GLUTAMYLPUTRESCINE SYNTHETASE"/>
    <property type="match status" value="1"/>
</dbReference>
<comment type="caution">
    <text evidence="9">The sequence shown here is derived from an EMBL/GenBank/DDBJ whole genome shotgun (WGS) entry which is preliminary data.</text>
</comment>
<feature type="domain" description="GS beta-grasp" evidence="7">
    <location>
        <begin position="49"/>
        <end position="145"/>
    </location>
</feature>
<dbReference type="PROSITE" id="PS51986">
    <property type="entry name" value="GS_BETA_GRASP"/>
    <property type="match status" value="1"/>
</dbReference>